<dbReference type="PANTHER" id="PTHR30408">
    <property type="entry name" value="TYPE-1 RESTRICTION ENZYME ECOKI SPECIFICITY PROTEIN"/>
    <property type="match status" value="1"/>
</dbReference>
<reference evidence="5 6" key="2">
    <citation type="submission" date="2020-02" db="EMBL/GenBank/DDBJ databases">
        <title>Genome sequences of Thiorhodococcus mannitoliphagus and Thiorhodococcus minor, purple sulfur photosynthetic bacteria in the gammaproteobacterial family, Chromatiaceae.</title>
        <authorList>
            <person name="Aviles F.A."/>
            <person name="Meyer T.E."/>
            <person name="Kyndt J.A."/>
        </authorList>
    </citation>
    <scope>NUCLEOTIDE SEQUENCE [LARGE SCALE GENOMIC DNA]</scope>
    <source>
        <strain evidence="5 6">DSM 18266</strain>
    </source>
</reference>
<dbReference type="AlphaFoldDB" id="A0A6P1DSX4"/>
<sequence length="420" mass="46365">MIHYKRYPALKDSGTEWIARIPEHWSLGRIAQLGRLSKANGGSKKDEKETGIPCVRYGDLYTTHSHFIREINSFVDSETATEYTQIHYGDVLFAASGETLEEIGKSAVNLTTDKACCGGDLIVLKPAKAIDDPVFLGYALDCSISAAQKATMGRGFTVVHIYADQLKNLTIAIPPAQEQQLIGAALERETARIDALIAKKTRFIKLLKEKRQVLITQAVTKGLDPKVKMKDSGVEWIGEVPAHWQVMRLTKCIGPIVDYRGRTPTKVDKGQFLVTAKNVRGGKIDYECSKEYVAPHSARQLLERGGPEIGDLLFTMEAPLGQVAQIDRTDIALAQRIVKFRALETLLKNEFLLFWIMGSYCQAVLETLATGSTALGIKASKLGMIPVFLPPLDEQVGIIRFLQVECGGPQVKDSFSQKLS</sequence>
<feature type="domain" description="Type I restriction modification DNA specificity" evidence="4">
    <location>
        <begin position="22"/>
        <end position="199"/>
    </location>
</feature>
<gene>
    <name evidence="5" type="ORF">G3480_11440</name>
</gene>
<comment type="caution">
    <text evidence="5">The sequence shown here is derived from an EMBL/GenBank/DDBJ whole genome shotgun (WGS) entry which is preliminary data.</text>
</comment>
<keyword evidence="6" id="KW-1185">Reference proteome</keyword>
<comment type="similarity">
    <text evidence="1">Belongs to the type-I restriction system S methylase family.</text>
</comment>
<dbReference type="GO" id="GO:0009307">
    <property type="term" value="P:DNA restriction-modification system"/>
    <property type="evidence" value="ECO:0007669"/>
    <property type="project" value="UniProtKB-KW"/>
</dbReference>
<dbReference type="Proteomes" id="UP000471640">
    <property type="component" value="Unassembled WGS sequence"/>
</dbReference>
<evidence type="ECO:0000256" key="2">
    <source>
        <dbReference type="ARBA" id="ARBA00022747"/>
    </source>
</evidence>
<dbReference type="GO" id="GO:0003677">
    <property type="term" value="F:DNA binding"/>
    <property type="evidence" value="ECO:0007669"/>
    <property type="project" value="UniProtKB-KW"/>
</dbReference>
<dbReference type="InterPro" id="IPR000055">
    <property type="entry name" value="Restrct_endonuc_typeI_TRD"/>
</dbReference>
<name>A0A6P1DSX4_9GAMM</name>
<dbReference type="SUPFAM" id="SSF116734">
    <property type="entry name" value="DNA methylase specificity domain"/>
    <property type="match status" value="2"/>
</dbReference>
<dbReference type="InterPro" id="IPR052021">
    <property type="entry name" value="Type-I_RS_S_subunit"/>
</dbReference>
<dbReference type="Gene3D" id="3.90.220.20">
    <property type="entry name" value="DNA methylase specificity domains"/>
    <property type="match status" value="2"/>
</dbReference>
<dbReference type="Gene3D" id="1.10.287.1120">
    <property type="entry name" value="Bipartite methylase S protein"/>
    <property type="match status" value="1"/>
</dbReference>
<protein>
    <recommendedName>
        <fullName evidence="4">Type I restriction modification DNA specificity domain-containing protein</fullName>
    </recommendedName>
</protein>
<reference evidence="6" key="1">
    <citation type="journal article" date="2020" name="Microbiol. Resour. Announc.">
        <title>Draft Genome Sequences of Thiorhodococcus mannitoliphagus and Thiorhodococcus minor, Purple Sulfur Photosynthetic Bacteria in the Gammaproteobacterial Family Chromatiaceae.</title>
        <authorList>
            <person name="Aviles F.A."/>
            <person name="Meyer T.E."/>
            <person name="Kyndt J.A."/>
        </authorList>
    </citation>
    <scope>NUCLEOTIDE SEQUENCE [LARGE SCALE GENOMIC DNA]</scope>
    <source>
        <strain evidence="6">DSM 18266</strain>
    </source>
</reference>
<evidence type="ECO:0000313" key="5">
    <source>
        <dbReference type="EMBL" id="NEX20919.1"/>
    </source>
</evidence>
<evidence type="ECO:0000259" key="4">
    <source>
        <dbReference type="Pfam" id="PF01420"/>
    </source>
</evidence>
<feature type="domain" description="Type I restriction modification DNA specificity" evidence="4">
    <location>
        <begin position="309"/>
        <end position="403"/>
    </location>
</feature>
<evidence type="ECO:0000256" key="1">
    <source>
        <dbReference type="ARBA" id="ARBA00010923"/>
    </source>
</evidence>
<organism evidence="5 6">
    <name type="scientific">Thiorhodococcus mannitoliphagus</name>
    <dbReference type="NCBI Taxonomy" id="329406"/>
    <lineage>
        <taxon>Bacteria</taxon>
        <taxon>Pseudomonadati</taxon>
        <taxon>Pseudomonadota</taxon>
        <taxon>Gammaproteobacteria</taxon>
        <taxon>Chromatiales</taxon>
        <taxon>Chromatiaceae</taxon>
        <taxon>Thiorhodococcus</taxon>
    </lineage>
</organism>
<dbReference type="InterPro" id="IPR044946">
    <property type="entry name" value="Restrct_endonuc_typeI_TRD_sf"/>
</dbReference>
<proteinExistence type="inferred from homology"/>
<dbReference type="PANTHER" id="PTHR30408:SF12">
    <property type="entry name" value="TYPE I RESTRICTION ENZYME MJAVIII SPECIFICITY SUBUNIT"/>
    <property type="match status" value="1"/>
</dbReference>
<dbReference type="Pfam" id="PF01420">
    <property type="entry name" value="Methylase_S"/>
    <property type="match status" value="2"/>
</dbReference>
<evidence type="ECO:0000256" key="3">
    <source>
        <dbReference type="ARBA" id="ARBA00023125"/>
    </source>
</evidence>
<dbReference type="RefSeq" id="WP_164654026.1">
    <property type="nucleotide sequence ID" value="NZ_JAAIJR010000040.1"/>
</dbReference>
<accession>A0A6P1DSX4</accession>
<dbReference type="EMBL" id="JAAIJR010000040">
    <property type="protein sequence ID" value="NEX20919.1"/>
    <property type="molecule type" value="Genomic_DNA"/>
</dbReference>
<keyword evidence="2" id="KW-0680">Restriction system</keyword>
<evidence type="ECO:0000313" key="6">
    <source>
        <dbReference type="Proteomes" id="UP000471640"/>
    </source>
</evidence>
<keyword evidence="3" id="KW-0238">DNA-binding</keyword>